<evidence type="ECO:0000313" key="2">
    <source>
        <dbReference type="EMBL" id="WVZ60161.1"/>
    </source>
</evidence>
<feature type="compositionally biased region" description="Acidic residues" evidence="1">
    <location>
        <begin position="139"/>
        <end position="150"/>
    </location>
</feature>
<name>A0AAQ3WG19_PASNO</name>
<accession>A0AAQ3WG19</accession>
<feature type="region of interest" description="Disordered" evidence="1">
    <location>
        <begin position="249"/>
        <end position="276"/>
    </location>
</feature>
<evidence type="ECO:0000313" key="3">
    <source>
        <dbReference type="Proteomes" id="UP001341281"/>
    </source>
</evidence>
<feature type="compositionally biased region" description="Basic residues" evidence="1">
    <location>
        <begin position="265"/>
        <end position="276"/>
    </location>
</feature>
<reference evidence="2 3" key="1">
    <citation type="submission" date="2024-02" db="EMBL/GenBank/DDBJ databases">
        <title>High-quality chromosome-scale genome assembly of Pensacola bahiagrass (Paspalum notatum Flugge var. saurae).</title>
        <authorList>
            <person name="Vega J.M."/>
            <person name="Podio M."/>
            <person name="Orjuela J."/>
            <person name="Siena L.A."/>
            <person name="Pessino S.C."/>
            <person name="Combes M.C."/>
            <person name="Mariac C."/>
            <person name="Albertini E."/>
            <person name="Pupilli F."/>
            <person name="Ortiz J.P.A."/>
            <person name="Leblanc O."/>
        </authorList>
    </citation>
    <scope>NUCLEOTIDE SEQUENCE [LARGE SCALE GENOMIC DNA]</scope>
    <source>
        <strain evidence="2">R1</strain>
        <tissue evidence="2">Leaf</tissue>
    </source>
</reference>
<dbReference type="Proteomes" id="UP001341281">
    <property type="component" value="Chromosome 02"/>
</dbReference>
<dbReference type="AlphaFoldDB" id="A0AAQ3WG19"/>
<proteinExistence type="predicted"/>
<evidence type="ECO:0000256" key="1">
    <source>
        <dbReference type="SAM" id="MobiDB-lite"/>
    </source>
</evidence>
<keyword evidence="3" id="KW-1185">Reference proteome</keyword>
<protein>
    <submittedName>
        <fullName evidence="2">Uncharacterized protein</fullName>
    </submittedName>
</protein>
<feature type="region of interest" description="Disordered" evidence="1">
    <location>
        <begin position="123"/>
        <end position="193"/>
    </location>
</feature>
<sequence>MDFSSITDSRHEMSSETFIIMLALSLLEIQTLLPAALSLLGSARASPPLKSRDLGHAAKLKSAPFFLDLEGLEPKFVSGRVFYIQVVPGALDLEGQYRKAEEHPSSMVNSSELGWTDMPRFEELSLSDPPLSTPQTADEMTDETDDDELLDEHGNDGNSGKLSPMVTDSSRSEALPVTQMTEKSTGDPDDDTEEELRLLEEYFVANPPVSMEEAFDKLKAAQHALLTARAAEQGTEPPPPPRRQFLVDQARQEASAAASNLQHSSLHRKSRSRFQS</sequence>
<organism evidence="2 3">
    <name type="scientific">Paspalum notatum var. saurae</name>
    <dbReference type="NCBI Taxonomy" id="547442"/>
    <lineage>
        <taxon>Eukaryota</taxon>
        <taxon>Viridiplantae</taxon>
        <taxon>Streptophyta</taxon>
        <taxon>Embryophyta</taxon>
        <taxon>Tracheophyta</taxon>
        <taxon>Spermatophyta</taxon>
        <taxon>Magnoliopsida</taxon>
        <taxon>Liliopsida</taxon>
        <taxon>Poales</taxon>
        <taxon>Poaceae</taxon>
        <taxon>PACMAD clade</taxon>
        <taxon>Panicoideae</taxon>
        <taxon>Andropogonodae</taxon>
        <taxon>Paspaleae</taxon>
        <taxon>Paspalinae</taxon>
        <taxon>Paspalum</taxon>
    </lineage>
</organism>
<feature type="compositionally biased region" description="Polar residues" evidence="1">
    <location>
        <begin position="156"/>
        <end position="169"/>
    </location>
</feature>
<gene>
    <name evidence="2" type="ORF">U9M48_010214</name>
</gene>
<dbReference type="EMBL" id="CP144746">
    <property type="protein sequence ID" value="WVZ60161.1"/>
    <property type="molecule type" value="Genomic_DNA"/>
</dbReference>